<organism evidence="3 5">
    <name type="scientific">Trichuris suis</name>
    <name type="common">pig whipworm</name>
    <dbReference type="NCBI Taxonomy" id="68888"/>
    <lineage>
        <taxon>Eukaryota</taxon>
        <taxon>Metazoa</taxon>
        <taxon>Ecdysozoa</taxon>
        <taxon>Nematoda</taxon>
        <taxon>Enoplea</taxon>
        <taxon>Dorylaimia</taxon>
        <taxon>Trichinellida</taxon>
        <taxon>Trichuridae</taxon>
        <taxon>Trichuris</taxon>
    </lineage>
</organism>
<proteinExistence type="predicted"/>
<keyword evidence="2" id="KW-1133">Transmembrane helix</keyword>
<reference evidence="3 5" key="1">
    <citation type="journal article" date="2014" name="Nat. Genet.">
        <title>Genome and transcriptome of the porcine whipworm Trichuris suis.</title>
        <authorList>
            <person name="Jex A.R."/>
            <person name="Nejsum P."/>
            <person name="Schwarz E.M."/>
            <person name="Hu L."/>
            <person name="Young N.D."/>
            <person name="Hall R.S."/>
            <person name="Korhonen P.K."/>
            <person name="Liao S."/>
            <person name="Thamsborg S."/>
            <person name="Xia J."/>
            <person name="Xu P."/>
            <person name="Wang S."/>
            <person name="Scheerlinck J.P."/>
            <person name="Hofmann A."/>
            <person name="Sternberg P.W."/>
            <person name="Wang J."/>
            <person name="Gasser R.B."/>
        </authorList>
    </citation>
    <scope>NUCLEOTIDE SEQUENCE [LARGE SCALE GENOMIC DNA]</scope>
    <source>
        <strain evidence="4">DCEP-RM93F</strain>
        <strain evidence="3">DCEP-RM93M</strain>
    </source>
</reference>
<feature type="non-terminal residue" evidence="3">
    <location>
        <position position="141"/>
    </location>
</feature>
<gene>
    <name evidence="3" type="ORF">M513_07424</name>
    <name evidence="4" type="ORF">M514_07424</name>
</gene>
<name>A0A085M3D1_9BILA</name>
<keyword evidence="2" id="KW-0472">Membrane</keyword>
<evidence type="ECO:0000256" key="2">
    <source>
        <dbReference type="SAM" id="Phobius"/>
    </source>
</evidence>
<feature type="region of interest" description="Disordered" evidence="1">
    <location>
        <begin position="1"/>
        <end position="33"/>
    </location>
</feature>
<sequence>MVRCSNTSDEPKSTESVIENMQSSYEVSRQSRESSRINPSQYCWPLNIPKPVIMDGDEWTYDMFDISSASSPSSAIGGRFARGRLMHAKFKRGSLMKRKATEDWQFCYAFLIITTCVLFIAGLIFIITQTQYEKGGASRTV</sequence>
<evidence type="ECO:0000256" key="1">
    <source>
        <dbReference type="SAM" id="MobiDB-lite"/>
    </source>
</evidence>
<accession>A0A085M3D1</accession>
<feature type="compositionally biased region" description="Polar residues" evidence="1">
    <location>
        <begin position="1"/>
        <end position="28"/>
    </location>
</feature>
<dbReference type="EMBL" id="KL363236">
    <property type="protein sequence ID" value="KFD51727.1"/>
    <property type="molecule type" value="Genomic_DNA"/>
</dbReference>
<keyword evidence="2" id="KW-0812">Transmembrane</keyword>
<evidence type="ECO:0000313" key="4">
    <source>
        <dbReference type="EMBL" id="KFD67112.1"/>
    </source>
</evidence>
<evidence type="ECO:0000313" key="3">
    <source>
        <dbReference type="EMBL" id="KFD51727.1"/>
    </source>
</evidence>
<protein>
    <submittedName>
        <fullName evidence="3">Uncharacterized protein</fullName>
    </submittedName>
</protein>
<dbReference type="EMBL" id="KL367518">
    <property type="protein sequence ID" value="KFD67112.1"/>
    <property type="molecule type" value="Genomic_DNA"/>
</dbReference>
<feature type="transmembrane region" description="Helical" evidence="2">
    <location>
        <begin position="106"/>
        <end position="127"/>
    </location>
</feature>
<evidence type="ECO:0000313" key="5">
    <source>
        <dbReference type="Proteomes" id="UP000030764"/>
    </source>
</evidence>
<dbReference type="Proteomes" id="UP000030764">
    <property type="component" value="Unassembled WGS sequence"/>
</dbReference>
<keyword evidence="5" id="KW-1185">Reference proteome</keyword>
<dbReference type="AlphaFoldDB" id="A0A085M3D1"/>
<dbReference type="Proteomes" id="UP000030758">
    <property type="component" value="Unassembled WGS sequence"/>
</dbReference>